<dbReference type="InterPro" id="IPR013429">
    <property type="entry name" value="Regulatory_FmdB_Zinc_ribbon"/>
</dbReference>
<evidence type="ECO:0000313" key="4">
    <source>
        <dbReference type="Proteomes" id="UP001139447"/>
    </source>
</evidence>
<dbReference type="PANTHER" id="PTHR34404:SF2">
    <property type="entry name" value="CONSERVED SERINE RICH PROTEIN"/>
    <property type="match status" value="1"/>
</dbReference>
<dbReference type="Proteomes" id="UP001139447">
    <property type="component" value="Unassembled WGS sequence"/>
</dbReference>
<organism evidence="3 4">
    <name type="scientific">Variovorax terrae</name>
    <dbReference type="NCBI Taxonomy" id="2923278"/>
    <lineage>
        <taxon>Bacteria</taxon>
        <taxon>Pseudomonadati</taxon>
        <taxon>Pseudomonadota</taxon>
        <taxon>Betaproteobacteria</taxon>
        <taxon>Burkholderiales</taxon>
        <taxon>Comamonadaceae</taxon>
        <taxon>Variovorax</taxon>
    </lineage>
</organism>
<evidence type="ECO:0000313" key="3">
    <source>
        <dbReference type="EMBL" id="MCJ0765088.1"/>
    </source>
</evidence>
<dbReference type="RefSeq" id="WP_243308151.1">
    <property type="nucleotide sequence ID" value="NZ_JALGBI010000002.1"/>
</dbReference>
<accession>A0A9X1VXH6</accession>
<keyword evidence="4" id="KW-1185">Reference proteome</keyword>
<feature type="domain" description="Putative regulatory protein FmdB zinc ribbon" evidence="2">
    <location>
        <begin position="1"/>
        <end position="42"/>
    </location>
</feature>
<evidence type="ECO:0000256" key="1">
    <source>
        <dbReference type="SAM" id="MobiDB-lite"/>
    </source>
</evidence>
<comment type="caution">
    <text evidence="3">The sequence shown here is derived from an EMBL/GenBank/DDBJ whole genome shotgun (WGS) entry which is preliminary data.</text>
</comment>
<protein>
    <submittedName>
        <fullName evidence="3">Zinc ribbon domain-containing protein</fullName>
    </submittedName>
</protein>
<proteinExistence type="predicted"/>
<feature type="compositionally biased region" description="Low complexity" evidence="1">
    <location>
        <begin position="78"/>
        <end position="98"/>
    </location>
</feature>
<dbReference type="NCBIfam" id="TIGR02605">
    <property type="entry name" value="CxxC_CxxC_SSSS"/>
    <property type="match status" value="1"/>
</dbReference>
<feature type="region of interest" description="Disordered" evidence="1">
    <location>
        <begin position="61"/>
        <end position="98"/>
    </location>
</feature>
<sequence>MPIYAYKCESCGLTKDVLQKISDAPLTDCPACGQSSFRKQLTAAGFQLKGSGWYATDFKGGSSSAAVPAEAKADSKPSDTAASPAKSDAAPAAAAGGCGASCACH</sequence>
<gene>
    <name evidence="3" type="ORF">MMF98_17890</name>
</gene>
<dbReference type="EMBL" id="JALGBI010000002">
    <property type="protein sequence ID" value="MCJ0765088.1"/>
    <property type="molecule type" value="Genomic_DNA"/>
</dbReference>
<name>A0A9X1VXH6_9BURK</name>
<dbReference type="Pfam" id="PF09723">
    <property type="entry name" value="Zn_ribbon_8"/>
    <property type="match status" value="1"/>
</dbReference>
<dbReference type="PANTHER" id="PTHR34404">
    <property type="entry name" value="REGULATORY PROTEIN, FMDB FAMILY"/>
    <property type="match status" value="1"/>
</dbReference>
<dbReference type="SMART" id="SM00834">
    <property type="entry name" value="CxxC_CXXC_SSSS"/>
    <property type="match status" value="1"/>
</dbReference>
<reference evidence="3" key="1">
    <citation type="submission" date="2022-03" db="EMBL/GenBank/DDBJ databases">
        <authorList>
            <person name="Woo C.Y."/>
        </authorList>
    </citation>
    <scope>NUCLEOTIDE SEQUENCE</scope>
    <source>
        <strain evidence="3">CYS-02</strain>
    </source>
</reference>
<evidence type="ECO:0000259" key="2">
    <source>
        <dbReference type="SMART" id="SM00834"/>
    </source>
</evidence>
<dbReference type="AlphaFoldDB" id="A0A9X1VXH6"/>